<gene>
    <name evidence="1" type="ORF">C4F50_16310</name>
</gene>
<name>A0ABR9TMC4_9FLAO</name>
<evidence type="ECO:0000313" key="1">
    <source>
        <dbReference type="EMBL" id="MBE8726488.1"/>
    </source>
</evidence>
<accession>A0ABR9TMC4</accession>
<comment type="caution">
    <text evidence="1">The sequence shown here is derived from an EMBL/GenBank/DDBJ whole genome shotgun (WGS) entry which is preliminary data.</text>
</comment>
<protein>
    <submittedName>
        <fullName evidence="1">Uncharacterized protein</fullName>
    </submittedName>
</protein>
<organism evidence="1 2">
    <name type="scientific">Flavobacterium hungaricum</name>
    <dbReference type="NCBI Taxonomy" id="2082725"/>
    <lineage>
        <taxon>Bacteria</taxon>
        <taxon>Pseudomonadati</taxon>
        <taxon>Bacteroidota</taxon>
        <taxon>Flavobacteriia</taxon>
        <taxon>Flavobacteriales</taxon>
        <taxon>Flavobacteriaceae</taxon>
        <taxon>Flavobacterium</taxon>
    </lineage>
</organism>
<dbReference type="EMBL" id="PRDM01000003">
    <property type="protein sequence ID" value="MBE8726488.1"/>
    <property type="molecule type" value="Genomic_DNA"/>
</dbReference>
<reference evidence="1 2" key="1">
    <citation type="submission" date="2018-07" db="EMBL/GenBank/DDBJ databases">
        <title>Genome assembly of strain KB82.</title>
        <authorList>
            <person name="Kukolya J."/>
            <person name="Horvath B."/>
            <person name="Nagy I."/>
            <person name="Toth A."/>
        </authorList>
    </citation>
    <scope>NUCLEOTIDE SEQUENCE [LARGE SCALE GENOMIC DNA]</scope>
    <source>
        <strain evidence="1 2">Kb82</strain>
    </source>
</reference>
<keyword evidence="2" id="KW-1185">Reference proteome</keyword>
<sequence length="159" mass="19229">MSSKINCKVYSDNFAKVSFSDDDQDLKSIELNKFYAELNDFDIIIYNYLEGSDNYKFQRFFKTKFGIWNEVKIENGTKFETEIVIKNEMVLNHLNALEQKSFYQFCGNCYDCKYYTFLIKKDNVIFKYHSNDVPFFNIDDNEQEKLNNYKMIYNFFKEK</sequence>
<evidence type="ECO:0000313" key="2">
    <source>
        <dbReference type="Proteomes" id="UP000640614"/>
    </source>
</evidence>
<proteinExistence type="predicted"/>
<dbReference type="RefSeq" id="WP_194139665.1">
    <property type="nucleotide sequence ID" value="NZ_PRDM01000003.1"/>
</dbReference>
<dbReference type="Proteomes" id="UP000640614">
    <property type="component" value="Unassembled WGS sequence"/>
</dbReference>